<dbReference type="EMBL" id="BAABKY010000002">
    <property type="protein sequence ID" value="GAA5072051.1"/>
    <property type="molecule type" value="Genomic_DNA"/>
</dbReference>
<feature type="compositionally biased region" description="Basic and acidic residues" evidence="1">
    <location>
        <begin position="103"/>
        <end position="119"/>
    </location>
</feature>
<feature type="region of interest" description="Disordered" evidence="1">
    <location>
        <begin position="1"/>
        <end position="43"/>
    </location>
</feature>
<comment type="caution">
    <text evidence="2">The sequence shown here is derived from an EMBL/GenBank/DDBJ whole genome shotgun (WGS) entry which is preliminary data.</text>
</comment>
<feature type="compositionally biased region" description="Basic and acidic residues" evidence="1">
    <location>
        <begin position="31"/>
        <end position="43"/>
    </location>
</feature>
<reference evidence="3" key="1">
    <citation type="journal article" date="2019" name="Int. J. Syst. Evol. Microbiol.">
        <title>The Global Catalogue of Microorganisms (GCM) 10K type strain sequencing project: providing services to taxonomists for standard genome sequencing and annotation.</title>
        <authorList>
            <consortium name="The Broad Institute Genomics Platform"/>
            <consortium name="The Broad Institute Genome Sequencing Center for Infectious Disease"/>
            <person name="Wu L."/>
            <person name="Ma J."/>
        </authorList>
    </citation>
    <scope>NUCLEOTIDE SEQUENCE [LARGE SCALE GENOMIC DNA]</scope>
    <source>
        <strain evidence="3">JCM 19212</strain>
    </source>
</reference>
<name>A0ABP9LA12_9GAMM</name>
<dbReference type="Proteomes" id="UP001501083">
    <property type="component" value="Unassembled WGS sequence"/>
</dbReference>
<evidence type="ECO:0000313" key="2">
    <source>
        <dbReference type="EMBL" id="GAA5072051.1"/>
    </source>
</evidence>
<feature type="region of interest" description="Disordered" evidence="1">
    <location>
        <begin position="55"/>
        <end position="119"/>
    </location>
</feature>
<proteinExistence type="predicted"/>
<sequence>MVRAQNLEQPVTDFRNVPKDRGQQPQRHRGQREPAQHAAEPRESLEQLFYQDIDGHEQSPRAAAEGKPTLGNDFGTLGRSPFAGWRGAREAQPPGTFTPAWGRPERVRYHRRDSIRTVR</sequence>
<protein>
    <submittedName>
        <fullName evidence="2">Uncharacterized protein</fullName>
    </submittedName>
</protein>
<evidence type="ECO:0000256" key="1">
    <source>
        <dbReference type="SAM" id="MobiDB-lite"/>
    </source>
</evidence>
<gene>
    <name evidence="2" type="ORF">GCM10025759_11600</name>
</gene>
<accession>A0ABP9LA12</accession>
<evidence type="ECO:0000313" key="3">
    <source>
        <dbReference type="Proteomes" id="UP001501083"/>
    </source>
</evidence>
<organism evidence="2 3">
    <name type="scientific">Lysobacter panacisoli</name>
    <dbReference type="NCBI Taxonomy" id="1255263"/>
    <lineage>
        <taxon>Bacteria</taxon>
        <taxon>Pseudomonadati</taxon>
        <taxon>Pseudomonadota</taxon>
        <taxon>Gammaproteobacteria</taxon>
        <taxon>Lysobacterales</taxon>
        <taxon>Lysobacteraceae</taxon>
        <taxon>Lysobacter</taxon>
    </lineage>
</organism>
<keyword evidence="3" id="KW-1185">Reference proteome</keyword>